<keyword evidence="8" id="KW-1185">Reference proteome</keyword>
<dbReference type="VEuPathDB" id="VectorBase:LDEU004725"/>
<accession>A0A443SIF3</accession>
<dbReference type="Gene3D" id="3.40.605.10">
    <property type="entry name" value="Aldehyde Dehydrogenase, Chain A, domain 1"/>
    <property type="match status" value="1"/>
</dbReference>
<evidence type="ECO:0000256" key="3">
    <source>
        <dbReference type="ARBA" id="ARBA00023027"/>
    </source>
</evidence>
<dbReference type="Gene3D" id="3.40.309.10">
    <property type="entry name" value="Aldehyde Dehydrogenase, Chain A, domain 2"/>
    <property type="match status" value="1"/>
</dbReference>
<reference evidence="7 8" key="1">
    <citation type="journal article" date="2018" name="Gigascience">
        <title>Genomes of trombidid mites reveal novel predicted allergens and laterally-transferred genes associated with secondary metabolism.</title>
        <authorList>
            <person name="Dong X."/>
            <person name="Chaisiri K."/>
            <person name="Xia D."/>
            <person name="Armstrong S.D."/>
            <person name="Fang Y."/>
            <person name="Donnelly M.J."/>
            <person name="Kadowaki T."/>
            <person name="McGarry J.W."/>
            <person name="Darby A.C."/>
            <person name="Makepeace B.L."/>
        </authorList>
    </citation>
    <scope>NUCLEOTIDE SEQUENCE [LARGE SCALE GENOMIC DNA]</scope>
    <source>
        <strain evidence="7">UoL-UT</strain>
    </source>
</reference>
<evidence type="ECO:0000313" key="7">
    <source>
        <dbReference type="EMBL" id="RWS27313.1"/>
    </source>
</evidence>
<feature type="active site" evidence="4">
    <location>
        <position position="249"/>
    </location>
</feature>
<evidence type="ECO:0000256" key="4">
    <source>
        <dbReference type="PROSITE-ProRule" id="PRU10007"/>
    </source>
</evidence>
<evidence type="ECO:0000256" key="2">
    <source>
        <dbReference type="ARBA" id="ARBA00023002"/>
    </source>
</evidence>
<dbReference type="InterPro" id="IPR016161">
    <property type="entry name" value="Ald_DH/histidinol_DH"/>
</dbReference>
<dbReference type="InterPro" id="IPR016162">
    <property type="entry name" value="Ald_DH_N"/>
</dbReference>
<evidence type="ECO:0000256" key="5">
    <source>
        <dbReference type="RuleBase" id="RU003345"/>
    </source>
</evidence>
<dbReference type="Proteomes" id="UP000288716">
    <property type="component" value="Unassembled WGS sequence"/>
</dbReference>
<dbReference type="CDD" id="cd07093">
    <property type="entry name" value="ALDH_F8_HMSADH"/>
    <property type="match status" value="1"/>
</dbReference>
<dbReference type="InterPro" id="IPR015590">
    <property type="entry name" value="Aldehyde_DH_dom"/>
</dbReference>
<dbReference type="FunFam" id="3.40.605.10:FF:000001">
    <property type="entry name" value="Aldehyde dehydrogenase 1"/>
    <property type="match status" value="1"/>
</dbReference>
<dbReference type="PROSITE" id="PS00687">
    <property type="entry name" value="ALDEHYDE_DEHYDR_GLU"/>
    <property type="match status" value="1"/>
</dbReference>
<name>A0A443SIF3_9ACAR</name>
<comment type="caution">
    <text evidence="7">The sequence shown here is derived from an EMBL/GenBank/DDBJ whole genome shotgun (WGS) entry which is preliminary data.</text>
</comment>
<keyword evidence="2 5" id="KW-0560">Oxidoreductase</keyword>
<dbReference type="InterPro" id="IPR016163">
    <property type="entry name" value="Ald_DH_C"/>
</dbReference>
<gene>
    <name evidence="7" type="ORF">B4U80_04830</name>
</gene>
<dbReference type="FunFam" id="3.40.309.10:FF:000012">
    <property type="entry name" value="Betaine aldehyde dehydrogenase"/>
    <property type="match status" value="1"/>
</dbReference>
<dbReference type="GO" id="GO:0016620">
    <property type="term" value="F:oxidoreductase activity, acting on the aldehyde or oxo group of donors, NAD or NADP as acceptor"/>
    <property type="evidence" value="ECO:0007669"/>
    <property type="project" value="InterPro"/>
</dbReference>
<feature type="domain" description="Aldehyde dehydrogenase" evidence="6">
    <location>
        <begin position="20"/>
        <end position="476"/>
    </location>
</feature>
<protein>
    <submittedName>
        <fullName evidence="7">Aldehyde dehydrogenase family 8 member A1-like protein</fullName>
    </submittedName>
</protein>
<dbReference type="Pfam" id="PF00171">
    <property type="entry name" value="Aldedh"/>
    <property type="match status" value="1"/>
</dbReference>
<dbReference type="PANTHER" id="PTHR43720">
    <property type="entry name" value="2-AMINOMUCONIC SEMIALDEHYDE DEHYDROGENASE"/>
    <property type="match status" value="1"/>
</dbReference>
<dbReference type="SUPFAM" id="SSF53720">
    <property type="entry name" value="ALDH-like"/>
    <property type="match status" value="1"/>
</dbReference>
<dbReference type="OrthoDB" id="310895at2759"/>
<dbReference type="EMBL" id="NCKV01002110">
    <property type="protein sequence ID" value="RWS27313.1"/>
    <property type="molecule type" value="Genomic_DNA"/>
</dbReference>
<comment type="similarity">
    <text evidence="1 5">Belongs to the aldehyde dehydrogenase family.</text>
</comment>
<keyword evidence="3" id="KW-0520">NAD</keyword>
<sequence length="482" mass="53136">MANVVKIRNFVNGQFTDCNDYIESLNPSTGDVLALIPNSGEHEVQSAVAAAKAAFNSWSKTSVDERARILFKIADLIETQNDQLAYDESLDQGKPVWLSKTMDIPRAVANFRHFATAIKCDNEIASMTPENVVNYTIHEPVGVAGIITPWNLPLYLLTFKLAPAIAYGNTVVAKPSEITSLTAFKLCKIFEEAGLPSGVINVIFGHGRTAGEALVKHPDVNLISFTGSTATGIRIAETTAPFFKKLSLEMGGKNAAIVFNDVDVAAIVPSILRSSFLNQGEICLSSSRIYVQKDIFQLFVQSFVSEMKKLKVGDPFDKDVFIGPLVSKQHLEKVKSYLDISVAEKADIFSTYDLSLPAHCKNGYFFPPTVITNISNDSRCMTEEIFGPIVCILPFDTETEVIQKANGVKYGLSATIWTKDVNKVHRVARQLQVGTVWVNCWLIRNLHMPFGGMKLSGVGREGTVDSRHFYTEKKTVCIKIDH</sequence>
<dbReference type="InterPro" id="IPR029510">
    <property type="entry name" value="Ald_DH_CS_GLU"/>
</dbReference>
<dbReference type="PANTHER" id="PTHR43720:SF2">
    <property type="entry name" value="2-AMINOMUCONIC SEMIALDEHYDE DEHYDROGENASE"/>
    <property type="match status" value="1"/>
</dbReference>
<organism evidence="7 8">
    <name type="scientific">Leptotrombidium deliense</name>
    <dbReference type="NCBI Taxonomy" id="299467"/>
    <lineage>
        <taxon>Eukaryota</taxon>
        <taxon>Metazoa</taxon>
        <taxon>Ecdysozoa</taxon>
        <taxon>Arthropoda</taxon>
        <taxon>Chelicerata</taxon>
        <taxon>Arachnida</taxon>
        <taxon>Acari</taxon>
        <taxon>Acariformes</taxon>
        <taxon>Trombidiformes</taxon>
        <taxon>Prostigmata</taxon>
        <taxon>Anystina</taxon>
        <taxon>Parasitengona</taxon>
        <taxon>Trombiculoidea</taxon>
        <taxon>Trombiculidae</taxon>
        <taxon>Leptotrombidium</taxon>
    </lineage>
</organism>
<evidence type="ECO:0000259" key="6">
    <source>
        <dbReference type="Pfam" id="PF00171"/>
    </source>
</evidence>
<evidence type="ECO:0000256" key="1">
    <source>
        <dbReference type="ARBA" id="ARBA00009986"/>
    </source>
</evidence>
<evidence type="ECO:0000313" key="8">
    <source>
        <dbReference type="Proteomes" id="UP000288716"/>
    </source>
</evidence>
<dbReference type="AlphaFoldDB" id="A0A443SIF3"/>
<dbReference type="STRING" id="299467.A0A443SIF3"/>
<proteinExistence type="inferred from homology"/>